<name>A0A1L7D5L8_9CORY</name>
<gene>
    <name evidence="1" type="ORF">CPHO_11245</name>
</gene>
<evidence type="ECO:0000313" key="2">
    <source>
        <dbReference type="Proteomes" id="UP000185491"/>
    </source>
</evidence>
<reference evidence="1 2" key="1">
    <citation type="submission" date="2014-08" db="EMBL/GenBank/DDBJ databases">
        <title>Complete genome sequence of Corynebacterium phocae M408/89/1(T)(=DSM 44612(T)), isolated from the common seal (Phoca vitulina).</title>
        <authorList>
            <person name="Ruckert C."/>
            <person name="Albersmeier A."/>
            <person name="Winkler A."/>
            <person name="Kalinowski J."/>
        </authorList>
    </citation>
    <scope>NUCLEOTIDE SEQUENCE [LARGE SCALE GENOMIC DNA]</scope>
    <source>
        <strain evidence="1 2">M408/89/1</strain>
    </source>
</reference>
<keyword evidence="2" id="KW-1185">Reference proteome</keyword>
<proteinExistence type="predicted"/>
<dbReference type="EMBL" id="CP009249">
    <property type="protein sequence ID" value="APT93367.1"/>
    <property type="molecule type" value="Genomic_DNA"/>
</dbReference>
<dbReference type="KEGG" id="cpho:CPHO_11245"/>
<sequence length="62" mass="6682">MAAATMSLLPRTCPHCEKGEVCADDEALLFVYVADGLQDESCAVVVEGGLTASEYQFRQRQG</sequence>
<dbReference type="AlphaFoldDB" id="A0A1L7D5L8"/>
<protein>
    <submittedName>
        <fullName evidence="1">Uncharacterized protein</fullName>
    </submittedName>
</protein>
<evidence type="ECO:0000313" key="1">
    <source>
        <dbReference type="EMBL" id="APT93367.1"/>
    </source>
</evidence>
<accession>A0A1L7D5L8</accession>
<dbReference type="Proteomes" id="UP000185491">
    <property type="component" value="Chromosome"/>
</dbReference>
<organism evidence="1 2">
    <name type="scientific">Corynebacterium phocae</name>
    <dbReference type="NCBI Taxonomy" id="161895"/>
    <lineage>
        <taxon>Bacteria</taxon>
        <taxon>Bacillati</taxon>
        <taxon>Actinomycetota</taxon>
        <taxon>Actinomycetes</taxon>
        <taxon>Mycobacteriales</taxon>
        <taxon>Corynebacteriaceae</taxon>
        <taxon>Corynebacterium</taxon>
    </lineage>
</organism>